<feature type="transmembrane region" description="Helical" evidence="2">
    <location>
        <begin position="107"/>
        <end position="127"/>
    </location>
</feature>
<evidence type="ECO:0000256" key="1">
    <source>
        <dbReference type="SAM" id="Coils"/>
    </source>
</evidence>
<keyword evidence="2" id="KW-1133">Transmembrane helix</keyword>
<keyword evidence="2" id="KW-0472">Membrane</keyword>
<feature type="coiled-coil region" evidence="1">
    <location>
        <begin position="206"/>
        <end position="310"/>
    </location>
</feature>
<keyword evidence="2" id="KW-0812">Transmembrane</keyword>
<name>A0A8J5H7B6_ZINOF</name>
<evidence type="ECO:0000313" key="4">
    <source>
        <dbReference type="Proteomes" id="UP000734854"/>
    </source>
</evidence>
<sequence length="566" mass="65076">MWVPHMSPIDHRVIVDWAGMSIENINMVAVGLLSLLLHIDSYLYRKTRNCWVPVGLDDSARMRSATQKQIHFLPRTVALVTFRRGKDRSLVGELVFLFMRRKSSIMVASKLLIASIAILLLFVGVWADAPTQEEVVEPEDLDSGLRLELEQLKRKIFTLESSNLGKEQELKSKDERITYLENIVKEKSMTIASLQSDIALIQKRGDLDAKEIVKKARARVDELEEQVEKLRTEIKLKDSERDSLDARANEAEMKAKDLSLKLESVISDIKNLQKTNDEQYRRIQKTEHALQVAEEELLRVQLEATAKSKELSQAHGAWFPPWFATHAYYYKELATTHWKEHGQPVLDVILQKVSEKSIQAQQFMEPHFESSKTKWMFLVSSTEPYVQTVSSKAAEVYHTSKSAMSSHIAKVQEISDPYFQAAKRFSQPYVKQFATITKPHFEKVRVAFSPYSDCVIHAYGKFLESATTYHQQVQVGIQEHLKKYELIKFLATKELVWFMASTLLVFPVFLAYKLLSYILRGLRIQNSELTIFSHSERATTTVASSFDPNVGISCSFYSYFRWTNDS</sequence>
<dbReference type="PANTHER" id="PTHR34360">
    <property type="entry name" value="OS08G0519400 PROTEIN"/>
    <property type="match status" value="1"/>
</dbReference>
<feature type="transmembrane region" description="Helical" evidence="2">
    <location>
        <begin position="495"/>
        <end position="515"/>
    </location>
</feature>
<reference evidence="3 4" key="1">
    <citation type="submission" date="2020-08" db="EMBL/GenBank/DDBJ databases">
        <title>Plant Genome Project.</title>
        <authorList>
            <person name="Zhang R.-G."/>
        </authorList>
    </citation>
    <scope>NUCLEOTIDE SEQUENCE [LARGE SCALE GENOMIC DNA]</scope>
    <source>
        <tissue evidence="3">Rhizome</tissue>
    </source>
</reference>
<evidence type="ECO:0000313" key="3">
    <source>
        <dbReference type="EMBL" id="KAG6522515.1"/>
    </source>
</evidence>
<dbReference type="EMBL" id="JACMSC010000005">
    <property type="protein sequence ID" value="KAG6522515.1"/>
    <property type="molecule type" value="Genomic_DNA"/>
</dbReference>
<keyword evidence="1" id="KW-0175">Coiled coil</keyword>
<dbReference type="PANTHER" id="PTHR34360:SF1">
    <property type="entry name" value="OS08G0519400 PROTEIN"/>
    <property type="match status" value="1"/>
</dbReference>
<dbReference type="SUPFAM" id="SSF58113">
    <property type="entry name" value="Apolipoprotein A-I"/>
    <property type="match status" value="1"/>
</dbReference>
<keyword evidence="4" id="KW-1185">Reference proteome</keyword>
<dbReference type="Proteomes" id="UP000734854">
    <property type="component" value="Unassembled WGS sequence"/>
</dbReference>
<protein>
    <submittedName>
        <fullName evidence="3">Uncharacterized protein</fullName>
    </submittedName>
</protein>
<dbReference type="AlphaFoldDB" id="A0A8J5H7B6"/>
<gene>
    <name evidence="3" type="ORF">ZIOFF_019655</name>
</gene>
<organism evidence="3 4">
    <name type="scientific">Zingiber officinale</name>
    <name type="common">Ginger</name>
    <name type="synonym">Amomum zingiber</name>
    <dbReference type="NCBI Taxonomy" id="94328"/>
    <lineage>
        <taxon>Eukaryota</taxon>
        <taxon>Viridiplantae</taxon>
        <taxon>Streptophyta</taxon>
        <taxon>Embryophyta</taxon>
        <taxon>Tracheophyta</taxon>
        <taxon>Spermatophyta</taxon>
        <taxon>Magnoliopsida</taxon>
        <taxon>Liliopsida</taxon>
        <taxon>Zingiberales</taxon>
        <taxon>Zingiberaceae</taxon>
        <taxon>Zingiber</taxon>
    </lineage>
</organism>
<comment type="caution">
    <text evidence="3">The sequence shown here is derived from an EMBL/GenBank/DDBJ whole genome shotgun (WGS) entry which is preliminary data.</text>
</comment>
<feature type="transmembrane region" description="Helical" evidence="2">
    <location>
        <begin position="20"/>
        <end position="39"/>
    </location>
</feature>
<accession>A0A8J5H7B6</accession>
<evidence type="ECO:0000256" key="2">
    <source>
        <dbReference type="SAM" id="Phobius"/>
    </source>
</evidence>
<proteinExistence type="predicted"/>